<dbReference type="PROSITE" id="PS51918">
    <property type="entry name" value="RADICAL_SAM"/>
    <property type="match status" value="1"/>
</dbReference>
<feature type="domain" description="Radical SAM core" evidence="17">
    <location>
        <begin position="200"/>
        <end position="438"/>
    </location>
</feature>
<comment type="function">
    <text evidence="2">Catalyzes the methylthiolation of N6-threonylcarbamoyladenosine (t(6)A), leading to the formation of 2-methylthio-N6-threonylcarbamoyladenosine (ms(2)t(6)A) at position 37 in tRNAs that read codons beginning with adenine.</text>
</comment>
<dbReference type="InterPro" id="IPR005839">
    <property type="entry name" value="Methylthiotransferase"/>
</dbReference>
<dbReference type="PROSITE" id="PS50926">
    <property type="entry name" value="TRAM"/>
    <property type="match status" value="1"/>
</dbReference>
<dbReference type="PROSITE" id="PS01278">
    <property type="entry name" value="MTTASE_RADICAL"/>
    <property type="match status" value="1"/>
</dbReference>
<keyword evidence="10" id="KW-0479">Metal-binding</keyword>
<feature type="domain" description="MTTase N-terminal" evidence="16">
    <location>
        <begin position="61"/>
        <end position="172"/>
    </location>
</feature>
<dbReference type="InterPro" id="IPR038135">
    <property type="entry name" value="Methylthiotransferase_N_sf"/>
</dbReference>
<evidence type="ECO:0000256" key="13">
    <source>
        <dbReference type="ARBA" id="ARBA00031213"/>
    </source>
</evidence>
<evidence type="ECO:0000256" key="6">
    <source>
        <dbReference type="ARBA" id="ARBA00022485"/>
    </source>
</evidence>
<dbReference type="InterPro" id="IPR002792">
    <property type="entry name" value="TRAM_dom"/>
</dbReference>
<evidence type="ECO:0000256" key="5">
    <source>
        <dbReference type="ARBA" id="ARBA00018810"/>
    </source>
</evidence>
<evidence type="ECO:0000256" key="7">
    <source>
        <dbReference type="ARBA" id="ARBA00022679"/>
    </source>
</evidence>
<evidence type="ECO:0000256" key="10">
    <source>
        <dbReference type="ARBA" id="ARBA00022723"/>
    </source>
</evidence>
<name>A0A1Y1XP03_9FUNG</name>
<evidence type="ECO:0000256" key="4">
    <source>
        <dbReference type="ARBA" id="ARBA00013273"/>
    </source>
</evidence>
<dbReference type="GO" id="GO:0046872">
    <property type="term" value="F:metal ion binding"/>
    <property type="evidence" value="ECO:0007669"/>
    <property type="project" value="UniProtKB-KW"/>
</dbReference>
<dbReference type="InterPro" id="IPR006638">
    <property type="entry name" value="Elp3/MiaA/NifB-like_rSAM"/>
</dbReference>
<keyword evidence="9" id="KW-0819">tRNA processing</keyword>
<dbReference type="STRING" id="1754192.A0A1Y1XP03"/>
<dbReference type="FunFam" id="3.80.30.20:FF:000002">
    <property type="entry name" value="threonylcarbamoyladenosine tRNA methylthiotransferase isoform X2"/>
    <property type="match status" value="1"/>
</dbReference>
<dbReference type="Gene3D" id="3.40.50.12160">
    <property type="entry name" value="Methylthiotransferase, N-terminal domain"/>
    <property type="match status" value="1"/>
</dbReference>
<keyword evidence="7" id="KW-0808">Transferase</keyword>
<evidence type="ECO:0000256" key="14">
    <source>
        <dbReference type="ARBA" id="ARBA00051661"/>
    </source>
</evidence>
<protein>
    <recommendedName>
        <fullName evidence="5">Threonylcarbamoyladenosine tRNA methylthiotransferase</fullName>
        <ecNumber evidence="4">2.8.4.5</ecNumber>
    </recommendedName>
    <alternativeName>
        <fullName evidence="13">tRNA-t(6)A37 methylthiotransferase</fullName>
    </alternativeName>
</protein>
<evidence type="ECO:0000313" key="18">
    <source>
        <dbReference type="EMBL" id="ORX87478.1"/>
    </source>
</evidence>
<dbReference type="InterPro" id="IPR020612">
    <property type="entry name" value="Methylthiotransferase_CS"/>
</dbReference>
<comment type="caution">
    <text evidence="18">The sequence shown here is derived from an EMBL/GenBank/DDBJ whole genome shotgun (WGS) entry which is preliminary data.</text>
</comment>
<dbReference type="SUPFAM" id="SSF102114">
    <property type="entry name" value="Radical SAM enzymes"/>
    <property type="match status" value="1"/>
</dbReference>
<dbReference type="PANTHER" id="PTHR11918">
    <property type="entry name" value="RADICAL SAM PROTEINS"/>
    <property type="match status" value="1"/>
</dbReference>
<accession>A0A1Y1XP03</accession>
<dbReference type="EC" id="2.8.4.5" evidence="4"/>
<evidence type="ECO:0000256" key="11">
    <source>
        <dbReference type="ARBA" id="ARBA00023004"/>
    </source>
</evidence>
<gene>
    <name evidence="18" type="ORF">BCR32DRAFT_289301</name>
</gene>
<dbReference type="SFLD" id="SFLDG01082">
    <property type="entry name" value="B12-binding_domain_containing"/>
    <property type="match status" value="1"/>
</dbReference>
<dbReference type="AlphaFoldDB" id="A0A1Y1XP03"/>
<comment type="catalytic activity">
    <reaction evidence="14">
        <text>N(6)-L-threonylcarbamoyladenosine(37) in tRNA + (sulfur carrier)-SH + AH2 + 2 S-adenosyl-L-methionine = 2-methylsulfanyl-N(6)-L-threonylcarbamoyladenosine(37) in tRNA + (sulfur carrier)-H + 5'-deoxyadenosine + L-methionine + A + S-adenosyl-L-homocysteine + 2 H(+)</text>
        <dbReference type="Rhea" id="RHEA:37075"/>
        <dbReference type="Rhea" id="RHEA-COMP:10163"/>
        <dbReference type="Rhea" id="RHEA-COMP:11092"/>
        <dbReference type="Rhea" id="RHEA-COMP:14737"/>
        <dbReference type="Rhea" id="RHEA-COMP:14739"/>
        <dbReference type="ChEBI" id="CHEBI:13193"/>
        <dbReference type="ChEBI" id="CHEBI:15378"/>
        <dbReference type="ChEBI" id="CHEBI:17319"/>
        <dbReference type="ChEBI" id="CHEBI:17499"/>
        <dbReference type="ChEBI" id="CHEBI:29917"/>
        <dbReference type="ChEBI" id="CHEBI:57844"/>
        <dbReference type="ChEBI" id="CHEBI:57856"/>
        <dbReference type="ChEBI" id="CHEBI:59789"/>
        <dbReference type="ChEBI" id="CHEBI:64428"/>
        <dbReference type="ChEBI" id="CHEBI:74418"/>
        <dbReference type="ChEBI" id="CHEBI:74420"/>
        <dbReference type="EC" id="2.8.4.5"/>
    </reaction>
</comment>
<evidence type="ECO:0000259" key="17">
    <source>
        <dbReference type="PROSITE" id="PS51918"/>
    </source>
</evidence>
<dbReference type="GO" id="GO:0051539">
    <property type="term" value="F:4 iron, 4 sulfur cluster binding"/>
    <property type="evidence" value="ECO:0007669"/>
    <property type="project" value="UniProtKB-KW"/>
</dbReference>
<evidence type="ECO:0000256" key="8">
    <source>
        <dbReference type="ARBA" id="ARBA00022691"/>
    </source>
</evidence>
<evidence type="ECO:0000259" key="15">
    <source>
        <dbReference type="PROSITE" id="PS50926"/>
    </source>
</evidence>
<keyword evidence="8" id="KW-0949">S-adenosyl-L-methionine</keyword>
<keyword evidence="6" id="KW-0004">4Fe-4S</keyword>
<sequence>MNIDLEENVDIEDLHIEESNRKEQEIGTVEINSVVLNNVKNDNEKVTDDKFTTQHFLPGNATIYIRSWGCSHNNSDSEYMAGLLKERGYKIIFESLKKYEADLWLLNSCTVKNPSEQTFVNEIENAKKHNILVVLAGCVPQASQKDKRWKPYSVIGVQQIDRVVEVVEETLKGNTVRYMREKKRLRQKLGGANLELPKIRKNPLIEIIPISTGCLNECTYCKTKAARGGLGSYPIEMIVERVKSILKQGVVEIWITSEDVGAYGIDIGVTIVDLLWEVVKAIEENHPYARLRVGMTNPPYMLEHVEEIAKILSHPRVYSFIHIPVQSGSDSVLDAMKRKYTIAEFKKVVNGLTEGTKDIGGITIATDIICGFPTETEEDFEKTMDLMREFRFPVTHISQFYPRPGTPAAKMTRIPTGIVKNRSRKITSFFESYEAYGDEIIGTEQEILVTEVNSGSGDLYVGHNRYYNQVLVPRAKNLLGKLCRVKITKKGKYFLMGEVLEVLKFEGYDNEEVTEEEVGNKKRLVPKFVRKKRNIISIKNLEEDDEKYNNEANNDSNNDDNSNLDNEIHISLEESLNNFHFPKTNLEDVCCGGNGETCDCHKNKVTTLDKNTNRVLINMNDDDDLF</sequence>
<keyword evidence="11" id="KW-0408">Iron</keyword>
<evidence type="ECO:0000259" key="16">
    <source>
        <dbReference type="PROSITE" id="PS51449"/>
    </source>
</evidence>
<reference evidence="18 19" key="2">
    <citation type="submission" date="2016-08" db="EMBL/GenBank/DDBJ databases">
        <title>Pervasive Adenine N6-methylation of Active Genes in Fungi.</title>
        <authorList>
            <consortium name="DOE Joint Genome Institute"/>
            <person name="Mondo S.J."/>
            <person name="Dannebaum R.O."/>
            <person name="Kuo R.C."/>
            <person name="Labutti K."/>
            <person name="Haridas S."/>
            <person name="Kuo A."/>
            <person name="Salamov A."/>
            <person name="Ahrendt S.R."/>
            <person name="Lipzen A."/>
            <person name="Sullivan W."/>
            <person name="Andreopoulos W.B."/>
            <person name="Clum A."/>
            <person name="Lindquist E."/>
            <person name="Daum C."/>
            <person name="Ramamoorthy G.K."/>
            <person name="Gryganskyi A."/>
            <person name="Culley D."/>
            <person name="Magnuson J.K."/>
            <person name="James T.Y."/>
            <person name="O'Malley M.A."/>
            <person name="Stajich J.E."/>
            <person name="Spatafora J.W."/>
            <person name="Visel A."/>
            <person name="Grigoriev I.V."/>
        </authorList>
    </citation>
    <scope>NUCLEOTIDE SEQUENCE [LARGE SCALE GENOMIC DNA]</scope>
    <source>
        <strain evidence="18 19">S4</strain>
    </source>
</reference>
<reference evidence="18 19" key="1">
    <citation type="submission" date="2016-08" db="EMBL/GenBank/DDBJ databases">
        <title>A Parts List for Fungal Cellulosomes Revealed by Comparative Genomics.</title>
        <authorList>
            <consortium name="DOE Joint Genome Institute"/>
            <person name="Haitjema C.H."/>
            <person name="Gilmore S.P."/>
            <person name="Henske J.K."/>
            <person name="Solomon K.V."/>
            <person name="De Groot R."/>
            <person name="Kuo A."/>
            <person name="Mondo S.J."/>
            <person name="Salamov A.A."/>
            <person name="Labutti K."/>
            <person name="Zhao Z."/>
            <person name="Chiniquy J."/>
            <person name="Barry K."/>
            <person name="Brewer H.M."/>
            <person name="Purvine S.O."/>
            <person name="Wright A.T."/>
            <person name="Boxma B."/>
            <person name="Van Alen T."/>
            <person name="Hackstein J.H."/>
            <person name="Baker S.E."/>
            <person name="Grigoriev I.V."/>
            <person name="O'Malley M.A."/>
        </authorList>
    </citation>
    <scope>NUCLEOTIDE SEQUENCE [LARGE SCALE GENOMIC DNA]</scope>
    <source>
        <strain evidence="18 19">S4</strain>
    </source>
</reference>
<dbReference type="FunFam" id="3.40.50.12160:FF:000009">
    <property type="entry name" value="threonylcarbamoyladenosine tRNA methylthiotransferase"/>
    <property type="match status" value="1"/>
</dbReference>
<evidence type="ECO:0000256" key="9">
    <source>
        <dbReference type="ARBA" id="ARBA00022694"/>
    </source>
</evidence>
<dbReference type="SFLD" id="SFLDS00029">
    <property type="entry name" value="Radical_SAM"/>
    <property type="match status" value="1"/>
</dbReference>
<dbReference type="InterPro" id="IPR007197">
    <property type="entry name" value="rSAM"/>
</dbReference>
<dbReference type="InterPro" id="IPR058240">
    <property type="entry name" value="rSAM_sf"/>
</dbReference>
<feature type="domain" description="TRAM" evidence="15">
    <location>
        <begin position="438"/>
        <end position="501"/>
    </location>
</feature>
<dbReference type="OrthoDB" id="190098at2759"/>
<dbReference type="PANTHER" id="PTHR11918:SF45">
    <property type="entry name" value="THREONYLCARBAMOYLADENOSINE TRNA METHYLTHIOTRANSFERASE"/>
    <property type="match status" value="1"/>
</dbReference>
<dbReference type="Pfam" id="PF04055">
    <property type="entry name" value="Radical_SAM"/>
    <property type="match status" value="1"/>
</dbReference>
<dbReference type="CDD" id="cd01335">
    <property type="entry name" value="Radical_SAM"/>
    <property type="match status" value="1"/>
</dbReference>
<comment type="similarity">
    <text evidence="3">Belongs to the methylthiotransferase family. CDKAL1 subfamily.</text>
</comment>
<keyword evidence="19" id="KW-1185">Reference proteome</keyword>
<dbReference type="EMBL" id="MCFG01000008">
    <property type="protein sequence ID" value="ORX87478.1"/>
    <property type="molecule type" value="Genomic_DNA"/>
</dbReference>
<comment type="cofactor">
    <cofactor evidence="1">
        <name>[4Fe-4S] cluster</name>
        <dbReference type="ChEBI" id="CHEBI:49883"/>
    </cofactor>
</comment>
<dbReference type="GO" id="GO:0035598">
    <property type="term" value="F:tRNA (N(6)-L-threonylcarbamoyladenosine(37)-C(2))-methylthiotransferase activity"/>
    <property type="evidence" value="ECO:0007669"/>
    <property type="project" value="UniProtKB-EC"/>
</dbReference>
<evidence type="ECO:0000256" key="1">
    <source>
        <dbReference type="ARBA" id="ARBA00001966"/>
    </source>
</evidence>
<dbReference type="Pfam" id="PF01938">
    <property type="entry name" value="TRAM"/>
    <property type="match status" value="1"/>
</dbReference>
<keyword evidence="12" id="KW-0411">Iron-sulfur</keyword>
<dbReference type="InterPro" id="IPR013848">
    <property type="entry name" value="Methylthiotransferase_N"/>
</dbReference>
<dbReference type="Proteomes" id="UP000193944">
    <property type="component" value="Unassembled WGS sequence"/>
</dbReference>
<organism evidence="18 19">
    <name type="scientific">Anaeromyces robustus</name>
    <dbReference type="NCBI Taxonomy" id="1754192"/>
    <lineage>
        <taxon>Eukaryota</taxon>
        <taxon>Fungi</taxon>
        <taxon>Fungi incertae sedis</taxon>
        <taxon>Chytridiomycota</taxon>
        <taxon>Chytridiomycota incertae sedis</taxon>
        <taxon>Neocallimastigomycetes</taxon>
        <taxon>Neocallimastigales</taxon>
        <taxon>Neocallimastigaceae</taxon>
        <taxon>Anaeromyces</taxon>
    </lineage>
</organism>
<dbReference type="SMART" id="SM00729">
    <property type="entry name" value="Elp3"/>
    <property type="match status" value="1"/>
</dbReference>
<evidence type="ECO:0000256" key="3">
    <source>
        <dbReference type="ARBA" id="ARBA00008616"/>
    </source>
</evidence>
<dbReference type="PROSITE" id="PS51449">
    <property type="entry name" value="MTTASE_N"/>
    <property type="match status" value="1"/>
</dbReference>
<dbReference type="InterPro" id="IPR023404">
    <property type="entry name" value="rSAM_horseshoe"/>
</dbReference>
<dbReference type="NCBIfam" id="TIGR01578">
    <property type="entry name" value="MiaB-like-B"/>
    <property type="match status" value="1"/>
</dbReference>
<dbReference type="Gene3D" id="3.80.30.20">
    <property type="entry name" value="tm_1862 like domain"/>
    <property type="match status" value="1"/>
</dbReference>
<dbReference type="NCBIfam" id="TIGR00089">
    <property type="entry name" value="MiaB/RimO family radical SAM methylthiotransferase"/>
    <property type="match status" value="1"/>
</dbReference>
<dbReference type="Pfam" id="PF00919">
    <property type="entry name" value="UPF0004"/>
    <property type="match status" value="1"/>
</dbReference>
<evidence type="ECO:0000313" key="19">
    <source>
        <dbReference type="Proteomes" id="UP000193944"/>
    </source>
</evidence>
<evidence type="ECO:0000256" key="12">
    <source>
        <dbReference type="ARBA" id="ARBA00023014"/>
    </source>
</evidence>
<proteinExistence type="inferred from homology"/>
<dbReference type="GO" id="GO:0005783">
    <property type="term" value="C:endoplasmic reticulum"/>
    <property type="evidence" value="ECO:0007669"/>
    <property type="project" value="TreeGrafter"/>
</dbReference>
<evidence type="ECO:0000256" key="2">
    <source>
        <dbReference type="ARBA" id="ARBA00002399"/>
    </source>
</evidence>
<dbReference type="InterPro" id="IPR006466">
    <property type="entry name" value="MiaB-like_arc_euk"/>
</dbReference>